<accession>A0A0C5VEC6</accession>
<sequence>MLTIVRSLLVVVVLFGLQGCYIEIADDHEGDSIHSATYLDMSHGNVRYSGSFEDEWDKDVFRLVVVNQGYYHFWSSSKLNITGQLLSSNGEVIASDSGHYDNGYNFSFISYLRAGTYYLSINGEHGNYVINIDSDEDTFWDDIGNSIDDATLLPFSHAIAAEIDYPTDVDVFEIRIDKSGYYHFYTDGDLDTYGYLMASDGDIINYADDNGRDKNFSIVEYLYAGTYYLSVESFNSSDTGIYVVYADYD</sequence>
<dbReference type="Gene3D" id="2.60.120.380">
    <property type="match status" value="2"/>
</dbReference>
<reference evidence="1 2" key="1">
    <citation type="submission" date="2014-01" db="EMBL/GenBank/DDBJ databases">
        <title>Full genme sequencing of cellulolytic bacterium Gynuella sunshinyii YC6258T gen. nov., sp. nov.</title>
        <authorList>
            <person name="Khan H."/>
            <person name="Chung E.J."/>
            <person name="Chung Y.R."/>
        </authorList>
    </citation>
    <scope>NUCLEOTIDE SEQUENCE [LARGE SCALE GENOMIC DNA]</scope>
    <source>
        <strain evidence="1 2">YC6258</strain>
    </source>
</reference>
<dbReference type="KEGG" id="gsn:YC6258_00516"/>
<name>A0A0C5VEC6_9GAMM</name>
<protein>
    <recommendedName>
        <fullName evidence="3">Peptidase C-terminal archaeal/bacterial domain-containing protein</fullName>
    </recommendedName>
</protein>
<dbReference type="AlphaFoldDB" id="A0A0C5VEC6"/>
<dbReference type="PROSITE" id="PS51257">
    <property type="entry name" value="PROKAR_LIPOPROTEIN"/>
    <property type="match status" value="1"/>
</dbReference>
<dbReference type="STRING" id="1445510.YC6258_00516"/>
<dbReference type="HOGENOM" id="CLU_1114586_0_0_6"/>
<evidence type="ECO:0008006" key="3">
    <source>
        <dbReference type="Google" id="ProtNLM"/>
    </source>
</evidence>
<evidence type="ECO:0000313" key="2">
    <source>
        <dbReference type="Proteomes" id="UP000032266"/>
    </source>
</evidence>
<dbReference type="RefSeq" id="WP_044615602.1">
    <property type="nucleotide sequence ID" value="NZ_CP007142.1"/>
</dbReference>
<dbReference type="EMBL" id="CP007142">
    <property type="protein sequence ID" value="AJQ92566.1"/>
    <property type="molecule type" value="Genomic_DNA"/>
</dbReference>
<gene>
    <name evidence="1" type="ORF">YC6258_00516</name>
</gene>
<dbReference type="Proteomes" id="UP000032266">
    <property type="component" value="Chromosome"/>
</dbReference>
<evidence type="ECO:0000313" key="1">
    <source>
        <dbReference type="EMBL" id="AJQ92566.1"/>
    </source>
</evidence>
<dbReference type="SUPFAM" id="SSF89260">
    <property type="entry name" value="Collagen-binding domain"/>
    <property type="match status" value="1"/>
</dbReference>
<keyword evidence="2" id="KW-1185">Reference proteome</keyword>
<proteinExistence type="predicted"/>
<organism evidence="1 2">
    <name type="scientific">Gynuella sunshinyii YC6258</name>
    <dbReference type="NCBI Taxonomy" id="1445510"/>
    <lineage>
        <taxon>Bacteria</taxon>
        <taxon>Pseudomonadati</taxon>
        <taxon>Pseudomonadota</taxon>
        <taxon>Gammaproteobacteria</taxon>
        <taxon>Oceanospirillales</taxon>
        <taxon>Saccharospirillaceae</taxon>
        <taxon>Gynuella</taxon>
    </lineage>
</organism>